<dbReference type="GO" id="GO:0008483">
    <property type="term" value="F:transaminase activity"/>
    <property type="evidence" value="ECO:0007669"/>
    <property type="project" value="UniProtKB-KW"/>
</dbReference>
<evidence type="ECO:0000256" key="2">
    <source>
        <dbReference type="ARBA" id="ARBA00022898"/>
    </source>
</evidence>
<evidence type="ECO:0000256" key="3">
    <source>
        <dbReference type="ARBA" id="ARBA00023015"/>
    </source>
</evidence>
<keyword evidence="9" id="KW-1185">Reference proteome</keyword>
<dbReference type="PANTHER" id="PTHR46577:SF1">
    <property type="entry name" value="HTH-TYPE TRANSCRIPTIONAL REGULATORY PROTEIN GABR"/>
    <property type="match status" value="1"/>
</dbReference>
<dbReference type="SUPFAM" id="SSF53383">
    <property type="entry name" value="PLP-dependent transferases"/>
    <property type="match status" value="1"/>
</dbReference>
<sequence length="487" mass="55459">MQALAKTPPEKTRGARLRSSQKRTRAEAIAAELFRRLQADAYRDGRLPSQRQLAESFGVSRGTVARALEYLERNGWIATSARRRPVLTPPERVFSGKLNGFLDASHFRPPLVNAAFDRKDRRNGESTSVIDLSVLCHEHWDEHINFDIESEAVERALGRFARGETDIYRTTGIPALKAAICRYLAPYGIVAKPSEIAVISRRLQAYRLVAEVLLGHGAEMWFPELSLVRHYGIAERHTTRRRLLEMDADGQIDFEAMYFSKRRKVVFLEPSRQKPTGASIPEVERRELVEVARGNNTFIFEDAYCELLDETHLPSLASFDPEKKAVIHLGAIPTWLTPVAGISFIVAHERIINLLRASARRDYLNPEFLTQLAALEILESHAIDEMLERFNAFHRARRTFVQSVLEQQIGGFARWELPGSFGCIWVELPDHDIDKLYRARKTVDFQPGWFFGEPAKSSRHVLLRYTLPAADFAEGVARFAELCRPRA</sequence>
<dbReference type="Gene3D" id="1.10.10.10">
    <property type="entry name" value="Winged helix-like DNA-binding domain superfamily/Winged helix DNA-binding domain"/>
    <property type="match status" value="1"/>
</dbReference>
<accession>A0ABS2DVE8</accession>
<dbReference type="CDD" id="cd00609">
    <property type="entry name" value="AAT_like"/>
    <property type="match status" value="1"/>
</dbReference>
<keyword evidence="8" id="KW-0808">Transferase</keyword>
<comment type="similarity">
    <text evidence="1">In the C-terminal section; belongs to the class-I pyridoxal-phosphate-dependent aminotransferase family.</text>
</comment>
<dbReference type="SMART" id="SM00345">
    <property type="entry name" value="HTH_GNTR"/>
    <property type="match status" value="1"/>
</dbReference>
<keyword evidence="2" id="KW-0663">Pyridoxal phosphate</keyword>
<evidence type="ECO:0000256" key="1">
    <source>
        <dbReference type="ARBA" id="ARBA00005384"/>
    </source>
</evidence>
<keyword evidence="4" id="KW-0238">DNA-binding</keyword>
<evidence type="ECO:0000259" key="7">
    <source>
        <dbReference type="PROSITE" id="PS50949"/>
    </source>
</evidence>
<dbReference type="Gene3D" id="3.40.640.10">
    <property type="entry name" value="Type I PLP-dependent aspartate aminotransferase-like (Major domain)"/>
    <property type="match status" value="1"/>
</dbReference>
<organism evidence="8 9">
    <name type="scientific">Sutterella massiliensis</name>
    <dbReference type="NCBI Taxonomy" id="1816689"/>
    <lineage>
        <taxon>Bacteria</taxon>
        <taxon>Pseudomonadati</taxon>
        <taxon>Pseudomonadota</taxon>
        <taxon>Betaproteobacteria</taxon>
        <taxon>Burkholderiales</taxon>
        <taxon>Sutterellaceae</taxon>
        <taxon>Sutterella</taxon>
    </lineage>
</organism>
<evidence type="ECO:0000256" key="6">
    <source>
        <dbReference type="SAM" id="MobiDB-lite"/>
    </source>
</evidence>
<keyword evidence="3" id="KW-0805">Transcription regulation</keyword>
<dbReference type="Proteomes" id="UP000715095">
    <property type="component" value="Unassembled WGS sequence"/>
</dbReference>
<dbReference type="InterPro" id="IPR036390">
    <property type="entry name" value="WH_DNA-bd_sf"/>
</dbReference>
<dbReference type="CDD" id="cd07377">
    <property type="entry name" value="WHTH_GntR"/>
    <property type="match status" value="1"/>
</dbReference>
<keyword evidence="8" id="KW-0032">Aminotransferase</keyword>
<dbReference type="PANTHER" id="PTHR46577">
    <property type="entry name" value="HTH-TYPE TRANSCRIPTIONAL REGULATORY PROTEIN GABR"/>
    <property type="match status" value="1"/>
</dbReference>
<dbReference type="InterPro" id="IPR051446">
    <property type="entry name" value="HTH_trans_reg/aminotransferase"/>
</dbReference>
<gene>
    <name evidence="8" type="ORF">H6A60_09470</name>
</gene>
<comment type="caution">
    <text evidence="8">The sequence shown here is derived from an EMBL/GenBank/DDBJ whole genome shotgun (WGS) entry which is preliminary data.</text>
</comment>
<dbReference type="InterPro" id="IPR015421">
    <property type="entry name" value="PyrdxlP-dep_Trfase_major"/>
</dbReference>
<name>A0ABS2DVE8_9BURK</name>
<dbReference type="InterPro" id="IPR000524">
    <property type="entry name" value="Tscrpt_reg_HTH_GntR"/>
</dbReference>
<proteinExistence type="inferred from homology"/>
<evidence type="ECO:0000313" key="9">
    <source>
        <dbReference type="Proteomes" id="UP000715095"/>
    </source>
</evidence>
<evidence type="ECO:0000313" key="8">
    <source>
        <dbReference type="EMBL" id="MBM6704710.1"/>
    </source>
</evidence>
<dbReference type="Pfam" id="PF00392">
    <property type="entry name" value="GntR"/>
    <property type="match status" value="1"/>
</dbReference>
<feature type="region of interest" description="Disordered" evidence="6">
    <location>
        <begin position="1"/>
        <end position="22"/>
    </location>
</feature>
<keyword evidence="5" id="KW-0804">Transcription</keyword>
<evidence type="ECO:0000256" key="5">
    <source>
        <dbReference type="ARBA" id="ARBA00023163"/>
    </source>
</evidence>
<dbReference type="RefSeq" id="WP_205103923.1">
    <property type="nucleotide sequence ID" value="NZ_JACJJC010000016.1"/>
</dbReference>
<dbReference type="SUPFAM" id="SSF46785">
    <property type="entry name" value="Winged helix' DNA-binding domain"/>
    <property type="match status" value="1"/>
</dbReference>
<dbReference type="PRINTS" id="PR00035">
    <property type="entry name" value="HTHGNTR"/>
</dbReference>
<feature type="domain" description="HTH gntR-type" evidence="7">
    <location>
        <begin position="23"/>
        <end position="90"/>
    </location>
</feature>
<dbReference type="InterPro" id="IPR004839">
    <property type="entry name" value="Aminotransferase_I/II_large"/>
</dbReference>
<evidence type="ECO:0000256" key="4">
    <source>
        <dbReference type="ARBA" id="ARBA00023125"/>
    </source>
</evidence>
<dbReference type="Pfam" id="PF00155">
    <property type="entry name" value="Aminotran_1_2"/>
    <property type="match status" value="1"/>
</dbReference>
<dbReference type="PROSITE" id="PS50949">
    <property type="entry name" value="HTH_GNTR"/>
    <property type="match status" value="1"/>
</dbReference>
<dbReference type="InterPro" id="IPR036388">
    <property type="entry name" value="WH-like_DNA-bd_sf"/>
</dbReference>
<dbReference type="InterPro" id="IPR015424">
    <property type="entry name" value="PyrdxlP-dep_Trfase"/>
</dbReference>
<reference evidence="8 9" key="1">
    <citation type="journal article" date="2021" name="Sci. Rep.">
        <title>The distribution of antibiotic resistance genes in chicken gut microbiota commensals.</title>
        <authorList>
            <person name="Juricova H."/>
            <person name="Matiasovicova J."/>
            <person name="Kubasova T."/>
            <person name="Cejkova D."/>
            <person name="Rychlik I."/>
        </authorList>
    </citation>
    <scope>NUCLEOTIDE SEQUENCE [LARGE SCALE GENOMIC DNA]</scope>
    <source>
        <strain evidence="8 9">An829</strain>
    </source>
</reference>
<dbReference type="EMBL" id="JACJJC010000016">
    <property type="protein sequence ID" value="MBM6704710.1"/>
    <property type="molecule type" value="Genomic_DNA"/>
</dbReference>
<protein>
    <submittedName>
        <fullName evidence="8">PLP-dependent aminotransferase family protein</fullName>
    </submittedName>
</protein>